<reference evidence="2" key="1">
    <citation type="journal article" date="2013" name="Nature">
        <title>The genomes of four tapeworm species reveal adaptations to parasitism.</title>
        <authorList>
            <person name="Tsai I.J."/>
            <person name="Zarowiecki M."/>
            <person name="Holroyd N."/>
            <person name="Garciarrubio A."/>
            <person name="Sanchez-Flores A."/>
            <person name="Brooks K.L."/>
            <person name="Tracey A."/>
            <person name="Bobes R.J."/>
            <person name="Fragoso G."/>
            <person name="Sciutto E."/>
            <person name="Aslett M."/>
            <person name="Beasley H."/>
            <person name="Bennett H.M."/>
            <person name="Cai J."/>
            <person name="Camicia F."/>
            <person name="Clark R."/>
            <person name="Cucher M."/>
            <person name="De Silva N."/>
            <person name="Day T.A."/>
            <person name="Deplazes P."/>
            <person name="Estrada K."/>
            <person name="Fernandez C."/>
            <person name="Holland P.W."/>
            <person name="Hou J."/>
            <person name="Hu S."/>
            <person name="Huckvale T."/>
            <person name="Hung S.S."/>
            <person name="Kamenetzky L."/>
            <person name="Keane J.A."/>
            <person name="Kiss F."/>
            <person name="Koziol U."/>
            <person name="Lambert O."/>
            <person name="Liu K."/>
            <person name="Luo X."/>
            <person name="Luo Y."/>
            <person name="Macchiaroli N."/>
            <person name="Nichol S."/>
            <person name="Paps J."/>
            <person name="Parkinson J."/>
            <person name="Pouchkina-Stantcheva N."/>
            <person name="Riddiford N."/>
            <person name="Rosenzvit M."/>
            <person name="Salinas G."/>
            <person name="Wasmuth J.D."/>
            <person name="Zamanian M."/>
            <person name="Zheng Y."/>
            <person name="Cai X."/>
            <person name="Soberon X."/>
            <person name="Olson P.D."/>
            <person name="Laclette J.P."/>
            <person name="Brehm K."/>
            <person name="Berriman M."/>
            <person name="Garciarrubio A."/>
            <person name="Bobes R.J."/>
            <person name="Fragoso G."/>
            <person name="Sanchez-Flores A."/>
            <person name="Estrada K."/>
            <person name="Cevallos M.A."/>
            <person name="Morett E."/>
            <person name="Gonzalez V."/>
            <person name="Portillo T."/>
            <person name="Ochoa-Leyva A."/>
            <person name="Jose M.V."/>
            <person name="Sciutto E."/>
            <person name="Landa A."/>
            <person name="Jimenez L."/>
            <person name="Valdes V."/>
            <person name="Carrero J.C."/>
            <person name="Larralde C."/>
            <person name="Morales-Montor J."/>
            <person name="Limon-Lason J."/>
            <person name="Soberon X."/>
            <person name="Laclette J.P."/>
        </authorList>
    </citation>
    <scope>NUCLEOTIDE SEQUENCE [LARGE SCALE GENOMIC DNA]</scope>
</reference>
<evidence type="ECO:0000313" key="2">
    <source>
        <dbReference type="EMBL" id="CDS42596.1"/>
    </source>
</evidence>
<protein>
    <submittedName>
        <fullName evidence="2">Regulator of chromosome condensation rcc1</fullName>
    </submittedName>
</protein>
<name>A0A068YDG8_ECHMU</name>
<dbReference type="InterPro" id="IPR052830">
    <property type="entry name" value="RCC1_domain-containing"/>
</dbReference>
<dbReference type="Proteomes" id="UP000017246">
    <property type="component" value="Unassembled WGS sequence"/>
</dbReference>
<organism evidence="2 3">
    <name type="scientific">Echinococcus multilocularis</name>
    <name type="common">Fox tapeworm</name>
    <dbReference type="NCBI Taxonomy" id="6211"/>
    <lineage>
        <taxon>Eukaryota</taxon>
        <taxon>Metazoa</taxon>
        <taxon>Spiralia</taxon>
        <taxon>Lophotrochozoa</taxon>
        <taxon>Platyhelminthes</taxon>
        <taxon>Cestoda</taxon>
        <taxon>Eucestoda</taxon>
        <taxon>Cyclophyllidea</taxon>
        <taxon>Taeniidae</taxon>
        <taxon>Echinococcus</taxon>
    </lineage>
</organism>
<dbReference type="PANTHER" id="PTHR46849">
    <property type="entry name" value="RCC1 DOMAIN-CONTAINING PROTEIN 1"/>
    <property type="match status" value="1"/>
</dbReference>
<dbReference type="SUPFAM" id="SSF50985">
    <property type="entry name" value="RCC1/BLIP-II"/>
    <property type="match status" value="1"/>
</dbReference>
<feature type="repeat" description="RCC1" evidence="1">
    <location>
        <begin position="129"/>
        <end position="182"/>
    </location>
</feature>
<dbReference type="STRING" id="6211.A0A068YDG8"/>
<dbReference type="Pfam" id="PF00415">
    <property type="entry name" value="RCC1"/>
    <property type="match status" value="2"/>
</dbReference>
<dbReference type="InterPro" id="IPR009091">
    <property type="entry name" value="RCC1/BLIP-II"/>
</dbReference>
<sequence>MSGVFGRVIGANDTGGTKHLLYSDWHCSVFMNQEGVYVFCDSAKFLLSCEPRQFCSNTSHLFILSKSGNILSFSKSQHLITAANTPPFRSIAATDDELYCISADEFLSVYSLNDFPNNLNTNRPLSMKIKSVACGCIQQGNRHVGHGDLETRTSPELIAALTPVTVTAIACGSWHSVCLTDTGDIYTWGSNEFGQLGCPSLNLERSRNLNAPLFSSDACVNLSALPVPVDLPEDVSVVAIACGSRHTACLSEHKQLLTFGWNGFGQLGFDAELQKMPGRYPHQGASDKVNRTSLPFPSQSELSLSCGSWCTIVRAME</sequence>
<evidence type="ECO:0000256" key="1">
    <source>
        <dbReference type="PROSITE-ProRule" id="PRU00235"/>
    </source>
</evidence>
<dbReference type="PANTHER" id="PTHR46849:SF1">
    <property type="entry name" value="RCC1 DOMAIN-CONTAINING PROTEIN 1"/>
    <property type="match status" value="1"/>
</dbReference>
<dbReference type="AlphaFoldDB" id="A0A068YDG8"/>
<keyword evidence="3" id="KW-1185">Reference proteome</keyword>
<dbReference type="InterPro" id="IPR000408">
    <property type="entry name" value="Reg_chr_condens"/>
</dbReference>
<dbReference type="OMA" id="TELTMIE"/>
<evidence type="ECO:0000313" key="3">
    <source>
        <dbReference type="Proteomes" id="UP000017246"/>
    </source>
</evidence>
<gene>
    <name evidence="2" type="ORF">EmuJ_001031200</name>
</gene>
<dbReference type="PROSITE" id="PS00626">
    <property type="entry name" value="RCC1_2"/>
    <property type="match status" value="2"/>
</dbReference>
<proteinExistence type="predicted"/>
<feature type="repeat" description="RCC1" evidence="1">
    <location>
        <begin position="183"/>
        <end position="253"/>
    </location>
</feature>
<dbReference type="OrthoDB" id="5370059at2759"/>
<dbReference type="eggNOG" id="KOG1426">
    <property type="taxonomic scope" value="Eukaryota"/>
</dbReference>
<dbReference type="EMBL" id="LN902842">
    <property type="protein sequence ID" value="CDS42596.1"/>
    <property type="molecule type" value="Genomic_DNA"/>
</dbReference>
<dbReference type="PROSITE" id="PS50012">
    <property type="entry name" value="RCC1_3"/>
    <property type="match status" value="2"/>
</dbReference>
<dbReference type="Gene3D" id="2.130.10.30">
    <property type="entry name" value="Regulator of chromosome condensation 1/beta-lactamase-inhibitor protein II"/>
    <property type="match status" value="1"/>
</dbReference>
<reference evidence="2" key="2">
    <citation type="submission" date="2015-11" db="EMBL/GenBank/DDBJ databases">
        <authorList>
            <person name="Zhang Y."/>
            <person name="Guo Z."/>
        </authorList>
    </citation>
    <scope>NUCLEOTIDE SEQUENCE</scope>
</reference>
<accession>A0A068YDG8</accession>